<accession>A0A1S1HJ43</accession>
<feature type="domain" description="PilZ" evidence="2">
    <location>
        <begin position="126"/>
        <end position="199"/>
    </location>
</feature>
<evidence type="ECO:0000313" key="3">
    <source>
        <dbReference type="EMBL" id="OHT21471.1"/>
    </source>
</evidence>
<dbReference type="OrthoDB" id="7929489at2"/>
<feature type="region of interest" description="Disordered" evidence="1">
    <location>
        <begin position="1"/>
        <end position="23"/>
    </location>
</feature>
<reference evidence="3 4" key="1">
    <citation type="submission" date="2016-09" db="EMBL/GenBank/DDBJ databases">
        <title>Metabolic pathway, cell adaptation mechanisms and a novel monoxygenase revealed through proteogenomic-transcription analysis of a Sphingomonas haloaromaticamans strain degrading the fungicide ortho-phenylphenol.</title>
        <authorList>
            <person name="Perruchon C."/>
            <person name="Papadopoulou E.S."/>
            <person name="Rousidou C."/>
            <person name="Vasileiadis S."/>
            <person name="Tanou G."/>
            <person name="Amoutzias G."/>
            <person name="Molassiotis A."/>
            <person name="Karpouzas D.G."/>
        </authorList>
    </citation>
    <scope>NUCLEOTIDE SEQUENCE [LARGE SCALE GENOMIC DNA]</scope>
    <source>
        <strain evidence="3 4">P3</strain>
    </source>
</reference>
<name>A0A1S1HJ43_9SPHN</name>
<dbReference type="Pfam" id="PF07238">
    <property type="entry name" value="PilZ"/>
    <property type="match status" value="2"/>
</dbReference>
<dbReference type="Gene3D" id="2.40.10.220">
    <property type="entry name" value="predicted glycosyltransferase like domains"/>
    <property type="match status" value="1"/>
</dbReference>
<comment type="caution">
    <text evidence="3">The sequence shown here is derived from an EMBL/GenBank/DDBJ whole genome shotgun (WGS) entry which is preliminary data.</text>
</comment>
<dbReference type="InterPro" id="IPR009875">
    <property type="entry name" value="PilZ_domain"/>
</dbReference>
<dbReference type="GO" id="GO:0035438">
    <property type="term" value="F:cyclic-di-GMP binding"/>
    <property type="evidence" value="ECO:0007669"/>
    <property type="project" value="InterPro"/>
</dbReference>
<protein>
    <submittedName>
        <fullName evidence="3">PilZ domain protein</fullName>
    </submittedName>
</protein>
<dbReference type="RefSeq" id="WP_015458062.1">
    <property type="nucleotide sequence ID" value="NZ_MIPT01000001.1"/>
</dbReference>
<sequence>MNLSSSAAGGDHNGDWLPSRAAPLMTPRSPRTIALLLIARITSDRYDALCCVRNLSSGGLKADVRARFVVGERIRIEFRNGDVIAGEVRWTDRRSIGVQFDAAIDVERLLSQSSTSWRRPGGQVPRAPRLPTSCPAELKTNGRIHRVSVVDLSQGGAKLAVTAPVEKDELVTLVVPGLPPQKGVVRWVQDGKVGVAFLESIAFATLAEWLVDPATRYSAADS</sequence>
<dbReference type="Proteomes" id="UP000179467">
    <property type="component" value="Unassembled WGS sequence"/>
</dbReference>
<proteinExistence type="predicted"/>
<dbReference type="AlphaFoldDB" id="A0A1S1HJ43"/>
<organism evidence="3 4">
    <name type="scientific">Edaphosphingomonas haloaromaticamans</name>
    <dbReference type="NCBI Taxonomy" id="653954"/>
    <lineage>
        <taxon>Bacteria</taxon>
        <taxon>Pseudomonadati</taxon>
        <taxon>Pseudomonadota</taxon>
        <taxon>Alphaproteobacteria</taxon>
        <taxon>Sphingomonadales</taxon>
        <taxon>Rhizorhabdaceae</taxon>
        <taxon>Edaphosphingomonas</taxon>
    </lineage>
</organism>
<dbReference type="EMBL" id="MIPT01000001">
    <property type="protein sequence ID" value="OHT21471.1"/>
    <property type="molecule type" value="Genomic_DNA"/>
</dbReference>
<evidence type="ECO:0000313" key="4">
    <source>
        <dbReference type="Proteomes" id="UP000179467"/>
    </source>
</evidence>
<gene>
    <name evidence="3" type="ORF">BHE75_03479</name>
</gene>
<evidence type="ECO:0000259" key="2">
    <source>
        <dbReference type="Pfam" id="PF07238"/>
    </source>
</evidence>
<evidence type="ECO:0000256" key="1">
    <source>
        <dbReference type="SAM" id="MobiDB-lite"/>
    </source>
</evidence>
<dbReference type="SUPFAM" id="SSF141371">
    <property type="entry name" value="PilZ domain-like"/>
    <property type="match status" value="1"/>
</dbReference>
<keyword evidence="4" id="KW-1185">Reference proteome</keyword>
<feature type="domain" description="PilZ" evidence="2">
    <location>
        <begin position="28"/>
        <end position="106"/>
    </location>
</feature>